<dbReference type="AlphaFoldDB" id="A0A0H2WI23"/>
<gene>
    <name evidence="2" type="ordered locus">BMA0318</name>
</gene>
<dbReference type="Proteomes" id="UP000006693">
    <property type="component" value="Chromosome 1"/>
</dbReference>
<evidence type="ECO:0000313" key="3">
    <source>
        <dbReference type="Proteomes" id="UP000006693"/>
    </source>
</evidence>
<feature type="compositionally biased region" description="Basic and acidic residues" evidence="1">
    <location>
        <begin position="31"/>
        <end position="60"/>
    </location>
</feature>
<organism evidence="2 3">
    <name type="scientific">Burkholderia mallei (strain ATCC 23344)</name>
    <dbReference type="NCBI Taxonomy" id="243160"/>
    <lineage>
        <taxon>Bacteria</taxon>
        <taxon>Pseudomonadati</taxon>
        <taxon>Pseudomonadota</taxon>
        <taxon>Betaproteobacteria</taxon>
        <taxon>Burkholderiales</taxon>
        <taxon>Burkholderiaceae</taxon>
        <taxon>Burkholderia</taxon>
        <taxon>pseudomallei group</taxon>
    </lineage>
</organism>
<dbReference type="EMBL" id="CP000010">
    <property type="protein sequence ID" value="AAU49095.1"/>
    <property type="molecule type" value="Genomic_DNA"/>
</dbReference>
<dbReference type="KEGG" id="bma:BMA0318"/>
<evidence type="ECO:0000313" key="2">
    <source>
        <dbReference type="EMBL" id="AAU49095.1"/>
    </source>
</evidence>
<proteinExistence type="predicted"/>
<sequence length="126" mass="14511">MHEQKAPRSSERGVFCWAAAGSIPAGAQPVRRRDAAKVDPRASRGHAIERRANVVREKAGKPRTQPQKEPQKCRKTSGQARDEALPGFFLVHRRKPWRLGERLRNLTPDFMDVRRRNCSIARHFRH</sequence>
<name>A0A0H2WI23_BURMA</name>
<accession>A0A0H2WI23</accession>
<feature type="region of interest" description="Disordered" evidence="1">
    <location>
        <begin position="26"/>
        <end position="80"/>
    </location>
</feature>
<keyword evidence="3" id="KW-1185">Reference proteome</keyword>
<dbReference type="HOGENOM" id="CLU_1977404_0_0_4"/>
<reference evidence="2 3" key="1">
    <citation type="journal article" date="2004" name="Proc. Natl. Acad. Sci. U.S.A.">
        <title>Structural flexibility in the Burkholderia mallei genome.</title>
        <authorList>
            <person name="Nierman W.C."/>
            <person name="DeShazer D."/>
            <person name="Kim H.S."/>
            <person name="Tettelin H."/>
            <person name="Nelson K.E."/>
            <person name="Feldblyum T."/>
            <person name="Ulrich R.L."/>
            <person name="Ronning C.M."/>
            <person name="Brinkac L.M."/>
            <person name="Daugherty S.C."/>
            <person name="Davidsen T.D."/>
            <person name="Deboy R.T."/>
            <person name="Dimitrov G."/>
            <person name="Dodson R.J."/>
            <person name="Durkin A.S."/>
            <person name="Gwinn M.L."/>
            <person name="Haft D.H."/>
            <person name="Khouri H."/>
            <person name="Kolonay J.F."/>
            <person name="Madupu R."/>
            <person name="Mohammoud Y."/>
            <person name="Nelson W.C."/>
            <person name="Radune D."/>
            <person name="Romero C.M."/>
            <person name="Sarria S."/>
            <person name="Selengut J."/>
            <person name="Shamblin C."/>
            <person name="Sullivan S.A."/>
            <person name="White O."/>
            <person name="Yu Y."/>
            <person name="Zafar N."/>
            <person name="Zhou L."/>
            <person name="Fraser C.M."/>
        </authorList>
    </citation>
    <scope>NUCLEOTIDE SEQUENCE [LARGE SCALE GENOMIC DNA]</scope>
    <source>
        <strain evidence="2 3">ATCC 23344</strain>
    </source>
</reference>
<protein>
    <submittedName>
        <fullName evidence="2">Uncharacterized protein</fullName>
    </submittedName>
</protein>
<evidence type="ECO:0000256" key="1">
    <source>
        <dbReference type="SAM" id="MobiDB-lite"/>
    </source>
</evidence>